<proteinExistence type="predicted"/>
<feature type="signal peptide" evidence="1">
    <location>
        <begin position="1"/>
        <end position="27"/>
    </location>
</feature>
<dbReference type="PROSITE" id="PS51257">
    <property type="entry name" value="PROKAR_LIPOPROTEIN"/>
    <property type="match status" value="1"/>
</dbReference>
<evidence type="ECO:0000256" key="1">
    <source>
        <dbReference type="SAM" id="SignalP"/>
    </source>
</evidence>
<evidence type="ECO:0000313" key="2">
    <source>
        <dbReference type="EMBL" id="EGV19832.1"/>
    </source>
</evidence>
<dbReference type="EMBL" id="AFWV01000002">
    <property type="protein sequence ID" value="EGV19832.1"/>
    <property type="molecule type" value="Genomic_DNA"/>
</dbReference>
<feature type="chain" id="PRO_5003388451" description="Lipoprotein" evidence="1">
    <location>
        <begin position="28"/>
        <end position="46"/>
    </location>
</feature>
<organism evidence="2 3">
    <name type="scientific">Thiocapsa marina 5811</name>
    <dbReference type="NCBI Taxonomy" id="768671"/>
    <lineage>
        <taxon>Bacteria</taxon>
        <taxon>Pseudomonadati</taxon>
        <taxon>Pseudomonadota</taxon>
        <taxon>Gammaproteobacteria</taxon>
        <taxon>Chromatiales</taxon>
        <taxon>Chromatiaceae</taxon>
        <taxon>Thiocapsa</taxon>
    </lineage>
</organism>
<dbReference type="Proteomes" id="UP000005459">
    <property type="component" value="Unassembled WGS sequence"/>
</dbReference>
<evidence type="ECO:0000313" key="3">
    <source>
        <dbReference type="Proteomes" id="UP000005459"/>
    </source>
</evidence>
<name>F9U6F6_9GAMM</name>
<dbReference type="RefSeq" id="WP_007191385.1">
    <property type="nucleotide sequence ID" value="NZ_AFWV01000002.1"/>
</dbReference>
<evidence type="ECO:0008006" key="4">
    <source>
        <dbReference type="Google" id="ProtNLM"/>
    </source>
</evidence>
<reference evidence="2 3" key="1">
    <citation type="submission" date="2011-06" db="EMBL/GenBank/DDBJ databases">
        <title>The draft genome of Thiocapsa marina 5811.</title>
        <authorList>
            <consortium name="US DOE Joint Genome Institute (JGI-PGF)"/>
            <person name="Lucas S."/>
            <person name="Han J."/>
            <person name="Cheng J.-F."/>
            <person name="Goodwin L."/>
            <person name="Pitluck S."/>
            <person name="Peters L."/>
            <person name="Land M.L."/>
            <person name="Hauser L."/>
            <person name="Vogl K."/>
            <person name="Liu Z."/>
            <person name="Imhoff J."/>
            <person name="Thiel V."/>
            <person name="Frigaard N.-U."/>
            <person name="Bryant D."/>
            <person name="Woyke T.J."/>
        </authorList>
    </citation>
    <scope>NUCLEOTIDE SEQUENCE [LARGE SCALE GENOMIC DNA]</scope>
    <source>
        <strain evidence="2 3">5811</strain>
    </source>
</reference>
<keyword evidence="3" id="KW-1185">Reference proteome</keyword>
<sequence length="46" mass="4870">MNKISTSALLITMAFVLLLAACSTASKYEPAPAAAAPMYEPKPDRN</sequence>
<gene>
    <name evidence="2" type="ORF">ThimaDRAFT_0507</name>
</gene>
<keyword evidence="1" id="KW-0732">Signal</keyword>
<protein>
    <recommendedName>
        <fullName evidence="4">Lipoprotein</fullName>
    </recommendedName>
</protein>
<accession>F9U6F6</accession>
<dbReference type="AlphaFoldDB" id="F9U6F6"/>